<dbReference type="PROSITE" id="PS51471">
    <property type="entry name" value="FE2OG_OXY"/>
    <property type="match status" value="1"/>
</dbReference>
<feature type="domain" description="Fe2OG dioxygenase" evidence="3">
    <location>
        <begin position="437"/>
        <end position="567"/>
    </location>
</feature>
<protein>
    <recommendedName>
        <fullName evidence="3">Fe2OG dioxygenase domain-containing protein</fullName>
    </recommendedName>
</protein>
<feature type="region of interest" description="Disordered" evidence="2">
    <location>
        <begin position="303"/>
        <end position="323"/>
    </location>
</feature>
<dbReference type="GO" id="GO:0016491">
    <property type="term" value="F:oxidoreductase activity"/>
    <property type="evidence" value="ECO:0007669"/>
    <property type="project" value="TreeGrafter"/>
</dbReference>
<dbReference type="InterPro" id="IPR037151">
    <property type="entry name" value="AlkB-like_sf"/>
</dbReference>
<feature type="compositionally biased region" description="Low complexity" evidence="2">
    <location>
        <begin position="489"/>
        <end position="499"/>
    </location>
</feature>
<dbReference type="PANTHER" id="PTHR12463:SF1">
    <property type="entry name" value="2-OXOGLUTARATE AND FE-DEPENDENT OXYGENASE FAMILY PROTEIN"/>
    <property type="match status" value="1"/>
</dbReference>
<dbReference type="InterPro" id="IPR027450">
    <property type="entry name" value="AlkB-like"/>
</dbReference>
<evidence type="ECO:0000256" key="2">
    <source>
        <dbReference type="SAM" id="MobiDB-lite"/>
    </source>
</evidence>
<feature type="region of interest" description="Disordered" evidence="2">
    <location>
        <begin position="484"/>
        <end position="521"/>
    </location>
</feature>
<comment type="caution">
    <text evidence="4">The sequence shown here is derived from an EMBL/GenBank/DDBJ whole genome shotgun (WGS) entry which is preliminary data.</text>
</comment>
<accession>A0A9W6BVE3</accession>
<dbReference type="GO" id="GO:0070988">
    <property type="term" value="P:demethylation"/>
    <property type="evidence" value="ECO:0007669"/>
    <property type="project" value="InterPro"/>
</dbReference>
<evidence type="ECO:0000313" key="4">
    <source>
        <dbReference type="EMBL" id="GLC58507.1"/>
    </source>
</evidence>
<keyword evidence="5" id="KW-1185">Reference proteome</keyword>
<dbReference type="GO" id="GO:0032451">
    <property type="term" value="F:demethylase activity"/>
    <property type="evidence" value="ECO:0007669"/>
    <property type="project" value="TreeGrafter"/>
</dbReference>
<evidence type="ECO:0000259" key="3">
    <source>
        <dbReference type="PROSITE" id="PS51471"/>
    </source>
</evidence>
<dbReference type="SUPFAM" id="SSF51197">
    <property type="entry name" value="Clavaminate synthase-like"/>
    <property type="match status" value="1"/>
</dbReference>
<organism evidence="4 5">
    <name type="scientific">Pleodorina starrii</name>
    <dbReference type="NCBI Taxonomy" id="330485"/>
    <lineage>
        <taxon>Eukaryota</taxon>
        <taxon>Viridiplantae</taxon>
        <taxon>Chlorophyta</taxon>
        <taxon>core chlorophytes</taxon>
        <taxon>Chlorophyceae</taxon>
        <taxon>CS clade</taxon>
        <taxon>Chlamydomonadales</taxon>
        <taxon>Volvocaceae</taxon>
        <taxon>Pleodorina</taxon>
    </lineage>
</organism>
<feature type="compositionally biased region" description="Low complexity" evidence="2">
    <location>
        <begin position="112"/>
        <end position="164"/>
    </location>
</feature>
<evidence type="ECO:0000256" key="1">
    <source>
        <dbReference type="ARBA" id="ARBA00007879"/>
    </source>
</evidence>
<proteinExistence type="inferred from homology"/>
<feature type="compositionally biased region" description="Gly residues" evidence="2">
    <location>
        <begin position="303"/>
        <end position="319"/>
    </location>
</feature>
<feature type="compositionally biased region" description="Gly residues" evidence="2">
    <location>
        <begin position="231"/>
        <end position="242"/>
    </location>
</feature>
<feature type="region of interest" description="Disordered" evidence="2">
    <location>
        <begin position="1"/>
        <end position="58"/>
    </location>
</feature>
<feature type="compositionally biased region" description="Low complexity" evidence="2">
    <location>
        <begin position="506"/>
        <end position="519"/>
    </location>
</feature>
<reference evidence="4 5" key="1">
    <citation type="journal article" date="2023" name="Commun. Biol.">
        <title>Reorganization of the ancestral sex-determining regions during the evolution of trioecy in Pleodorina starrii.</title>
        <authorList>
            <person name="Takahashi K."/>
            <person name="Suzuki S."/>
            <person name="Kawai-Toyooka H."/>
            <person name="Yamamoto K."/>
            <person name="Hamaji T."/>
            <person name="Ootsuki R."/>
            <person name="Yamaguchi H."/>
            <person name="Kawachi M."/>
            <person name="Higashiyama T."/>
            <person name="Nozaki H."/>
        </authorList>
    </citation>
    <scope>NUCLEOTIDE SEQUENCE [LARGE SCALE GENOMIC DNA]</scope>
    <source>
        <strain evidence="4 5">NIES-4479</strain>
    </source>
</reference>
<comment type="similarity">
    <text evidence="1">Belongs to the alkB family.</text>
</comment>
<gene>
    <name evidence="4" type="primary">PLEST005320</name>
    <name evidence="4" type="ORF">PLESTB_001368500</name>
</gene>
<dbReference type="Pfam" id="PF13532">
    <property type="entry name" value="2OG-FeII_Oxy_2"/>
    <property type="match status" value="1"/>
</dbReference>
<dbReference type="AlphaFoldDB" id="A0A9W6BVE3"/>
<dbReference type="Gene3D" id="2.60.120.590">
    <property type="entry name" value="Alpha-ketoglutarate-dependent dioxygenase AlkB-like"/>
    <property type="match status" value="1"/>
</dbReference>
<evidence type="ECO:0000313" key="5">
    <source>
        <dbReference type="Proteomes" id="UP001165080"/>
    </source>
</evidence>
<name>A0A9W6BVE3_9CHLO</name>
<dbReference type="InterPro" id="IPR005123">
    <property type="entry name" value="Oxoglu/Fe-dep_dioxygenase_dom"/>
</dbReference>
<sequence>MSSKQSKACHGLPAGQKRLSFSAVPGPKRPKPTDPGGTGAPRPPPPLQQHRDASGSSFTRCPVCGAQVPLLCINLHLDAGCVDLQTTGAATAAGPSGARSRPPGPAGHGTELQQPQGRGQGLQAAGMDHPQQPQQPQQQQHQPQKVAGVAGGAAAEAPPQAPSEESTDRASHQTALRSGAPATESLLIVAADCGDGQAAPSDAGRSASPLRAAEAALALPPPPPICLADGDGSGAGGGGGAGSRSAQGQEPGLAAVPLHPMFLPRAAARESGGLKSGQSCGERTARRDEVAAAVHLGVLTGSGYEGNGGGGGGGGGAARGGASSSLVEGGGLRMLRPVPHPSLDGQYVVSEFVTPAEEAELLALCDDPVLQPPWSPWSGQTYANATAQRTRGKRWGVLPDYHRRGVAPLEHPLPPLLRLLAERMRARVGLLRRQSFHPNEANAIDYRASRGSWLRPHVDDRILSGDLIVNLCLAGAAVMSFGRDKDSKAAGGRAAAPAATDSSYRQLPPGQQQQQQQPLSRDEVRVLLPPRSLQVLSRAARYSYTHAIAPADLLDERRVSITFRRSELRAFEKPG</sequence>
<dbReference type="PANTHER" id="PTHR12463">
    <property type="entry name" value="OXYGENASE-RELATED"/>
    <property type="match status" value="1"/>
</dbReference>
<dbReference type="InterPro" id="IPR032857">
    <property type="entry name" value="ALKBH4"/>
</dbReference>
<dbReference type="EMBL" id="BRXU01000023">
    <property type="protein sequence ID" value="GLC58507.1"/>
    <property type="molecule type" value="Genomic_DNA"/>
</dbReference>
<dbReference type="Proteomes" id="UP001165080">
    <property type="component" value="Unassembled WGS sequence"/>
</dbReference>
<feature type="compositionally biased region" description="Low complexity" evidence="2">
    <location>
        <begin position="89"/>
        <end position="101"/>
    </location>
</feature>
<feature type="region of interest" description="Disordered" evidence="2">
    <location>
        <begin position="229"/>
        <end position="250"/>
    </location>
</feature>
<feature type="region of interest" description="Disordered" evidence="2">
    <location>
        <begin position="89"/>
        <end position="179"/>
    </location>
</feature>